<evidence type="ECO:0000256" key="8">
    <source>
        <dbReference type="RuleBase" id="RU364001"/>
    </source>
</evidence>
<dbReference type="Pfam" id="PF00111">
    <property type="entry name" value="Fer2"/>
    <property type="match status" value="1"/>
</dbReference>
<dbReference type="GO" id="GO:0009055">
    <property type="term" value="F:electron transfer activity"/>
    <property type="evidence" value="ECO:0007669"/>
    <property type="project" value="InterPro"/>
</dbReference>
<dbReference type="NCBIfam" id="TIGR02008">
    <property type="entry name" value="fdx_plant"/>
    <property type="match status" value="1"/>
</dbReference>
<evidence type="ECO:0000313" key="12">
    <source>
        <dbReference type="Proteomes" id="UP000649617"/>
    </source>
</evidence>
<dbReference type="InterPro" id="IPR006058">
    <property type="entry name" value="2Fe2S_fd_BS"/>
</dbReference>
<keyword evidence="12" id="KW-1185">Reference proteome</keyword>
<dbReference type="GO" id="GO:0051537">
    <property type="term" value="F:2 iron, 2 sulfur cluster binding"/>
    <property type="evidence" value="ECO:0007669"/>
    <property type="project" value="UniProtKB-KW"/>
</dbReference>
<dbReference type="Gene3D" id="3.10.20.30">
    <property type="match status" value="1"/>
</dbReference>
<dbReference type="GO" id="GO:0046872">
    <property type="term" value="F:metal ion binding"/>
    <property type="evidence" value="ECO:0007669"/>
    <property type="project" value="UniProtKB-KW"/>
</dbReference>
<keyword evidence="9" id="KW-0732">Signal</keyword>
<evidence type="ECO:0000313" key="11">
    <source>
        <dbReference type="EMBL" id="CAE7325913.1"/>
    </source>
</evidence>
<evidence type="ECO:0000256" key="1">
    <source>
        <dbReference type="ARBA" id="ARBA00007874"/>
    </source>
</evidence>
<evidence type="ECO:0000256" key="2">
    <source>
        <dbReference type="ARBA" id="ARBA00022448"/>
    </source>
</evidence>
<evidence type="ECO:0000256" key="7">
    <source>
        <dbReference type="ARBA" id="ARBA00023014"/>
    </source>
</evidence>
<protein>
    <recommendedName>
        <fullName evidence="8">Ferredoxin</fullName>
    </recommendedName>
</protein>
<gene>
    <name evidence="11" type="ORF">SPIL2461_LOCUS7537</name>
</gene>
<dbReference type="InterPro" id="IPR010241">
    <property type="entry name" value="Fd_pln"/>
</dbReference>
<name>A0A812NP25_SYMPI</name>
<comment type="cofactor">
    <cofactor evidence="8">
        <name>[2Fe-2S] cluster</name>
        <dbReference type="ChEBI" id="CHEBI:190135"/>
    </cofactor>
    <text evidence="8">Binds 1 [2Fe-2S] cluster.</text>
</comment>
<keyword evidence="2 8" id="KW-0813">Transport</keyword>
<dbReference type="InterPro" id="IPR036010">
    <property type="entry name" value="2Fe-2S_ferredoxin-like_sf"/>
</dbReference>
<dbReference type="PANTHER" id="PTHR43112:SF3">
    <property type="entry name" value="FERREDOXIN-2, CHLOROPLASTIC"/>
    <property type="match status" value="1"/>
</dbReference>
<comment type="similarity">
    <text evidence="1 8">Belongs to the 2Fe2S plant-type ferredoxin family.</text>
</comment>
<comment type="function">
    <text evidence="8">Ferredoxins are iron-sulfur proteins that transfer electrons in a wide variety of metabolic reactions.</text>
</comment>
<dbReference type="OrthoDB" id="1885901at2759"/>
<dbReference type="CDD" id="cd00207">
    <property type="entry name" value="fer2"/>
    <property type="match status" value="1"/>
</dbReference>
<evidence type="ECO:0000256" key="6">
    <source>
        <dbReference type="ARBA" id="ARBA00023004"/>
    </source>
</evidence>
<dbReference type="InterPro" id="IPR012675">
    <property type="entry name" value="Beta-grasp_dom_sf"/>
</dbReference>
<keyword evidence="6 8" id="KW-0408">Iron</keyword>
<keyword evidence="7 8" id="KW-0411">Iron-sulfur</keyword>
<keyword evidence="3 8" id="KW-0001">2Fe-2S</keyword>
<dbReference type="GO" id="GO:0009570">
    <property type="term" value="C:chloroplast stroma"/>
    <property type="evidence" value="ECO:0007669"/>
    <property type="project" value="TreeGrafter"/>
</dbReference>
<evidence type="ECO:0000256" key="4">
    <source>
        <dbReference type="ARBA" id="ARBA00022723"/>
    </source>
</evidence>
<dbReference type="AlphaFoldDB" id="A0A812NP25"/>
<comment type="caution">
    <text evidence="11">The sequence shown here is derived from an EMBL/GenBank/DDBJ whole genome shotgun (WGS) entry which is preliminary data.</text>
</comment>
<dbReference type="PROSITE" id="PS51085">
    <property type="entry name" value="2FE2S_FER_2"/>
    <property type="match status" value="1"/>
</dbReference>
<evidence type="ECO:0000256" key="5">
    <source>
        <dbReference type="ARBA" id="ARBA00022982"/>
    </source>
</evidence>
<evidence type="ECO:0000259" key="10">
    <source>
        <dbReference type="PROSITE" id="PS51085"/>
    </source>
</evidence>
<keyword evidence="4 8" id="KW-0479">Metal-binding</keyword>
<proteinExistence type="inferred from homology"/>
<dbReference type="PANTHER" id="PTHR43112">
    <property type="entry name" value="FERREDOXIN"/>
    <property type="match status" value="1"/>
</dbReference>
<feature type="chain" id="PRO_5032944447" description="Ferredoxin" evidence="9">
    <location>
        <begin position="24"/>
        <end position="165"/>
    </location>
</feature>
<organism evidence="11 12">
    <name type="scientific">Symbiodinium pilosum</name>
    <name type="common">Dinoflagellate</name>
    <dbReference type="NCBI Taxonomy" id="2952"/>
    <lineage>
        <taxon>Eukaryota</taxon>
        <taxon>Sar</taxon>
        <taxon>Alveolata</taxon>
        <taxon>Dinophyceae</taxon>
        <taxon>Suessiales</taxon>
        <taxon>Symbiodiniaceae</taxon>
        <taxon>Symbiodinium</taxon>
    </lineage>
</organism>
<feature type="signal peptide" evidence="9">
    <location>
        <begin position="1"/>
        <end position="23"/>
    </location>
</feature>
<reference evidence="11" key="1">
    <citation type="submission" date="2021-02" db="EMBL/GenBank/DDBJ databases">
        <authorList>
            <person name="Dougan E. K."/>
            <person name="Rhodes N."/>
            <person name="Thang M."/>
            <person name="Chan C."/>
        </authorList>
    </citation>
    <scope>NUCLEOTIDE SEQUENCE</scope>
</reference>
<dbReference type="Proteomes" id="UP000649617">
    <property type="component" value="Unassembled WGS sequence"/>
</dbReference>
<evidence type="ECO:0000256" key="9">
    <source>
        <dbReference type="SAM" id="SignalP"/>
    </source>
</evidence>
<keyword evidence="5 8" id="KW-0249">Electron transport</keyword>
<sequence>MASQSRTLPVIVAFACCAAVLRSFWGPSEQTFVAPQQSVHLGCQALSGGALASGNVPAIVNTVPARPGVPAHFKVTLETPDGTQSFECPEDVYVLDQAEEEGLELPYSCRAGSCSSCAGKVLEGSIDQSDQAFLDDDQTGEGYCLTCVTYATSDVTIKTHCEDEL</sequence>
<dbReference type="PROSITE" id="PS00197">
    <property type="entry name" value="2FE2S_FER_1"/>
    <property type="match status" value="1"/>
</dbReference>
<feature type="domain" description="2Fe-2S ferredoxin-type" evidence="10">
    <location>
        <begin position="73"/>
        <end position="163"/>
    </location>
</feature>
<dbReference type="GO" id="GO:0022900">
    <property type="term" value="P:electron transport chain"/>
    <property type="evidence" value="ECO:0007669"/>
    <property type="project" value="InterPro"/>
</dbReference>
<evidence type="ECO:0000256" key="3">
    <source>
        <dbReference type="ARBA" id="ARBA00022714"/>
    </source>
</evidence>
<accession>A0A812NP25</accession>
<dbReference type="FunFam" id="3.10.20.30:FF:000014">
    <property type="entry name" value="Ferredoxin"/>
    <property type="match status" value="1"/>
</dbReference>
<dbReference type="InterPro" id="IPR001041">
    <property type="entry name" value="2Fe-2S_ferredoxin-type"/>
</dbReference>
<dbReference type="SUPFAM" id="SSF54292">
    <property type="entry name" value="2Fe-2S ferredoxin-like"/>
    <property type="match status" value="1"/>
</dbReference>
<dbReference type="EMBL" id="CAJNIZ010011863">
    <property type="protein sequence ID" value="CAE7325913.1"/>
    <property type="molecule type" value="Genomic_DNA"/>
</dbReference>